<proteinExistence type="predicted"/>
<dbReference type="InterPro" id="IPR009057">
    <property type="entry name" value="Homeodomain-like_sf"/>
</dbReference>
<evidence type="ECO:0000256" key="1">
    <source>
        <dbReference type="ARBA" id="ARBA00023015"/>
    </source>
</evidence>
<dbReference type="Pfam" id="PF12833">
    <property type="entry name" value="HTH_18"/>
    <property type="match status" value="1"/>
</dbReference>
<protein>
    <submittedName>
        <fullName evidence="4">Helix-turn-helix domain-containing protein</fullName>
    </submittedName>
</protein>
<dbReference type="SUPFAM" id="SSF46689">
    <property type="entry name" value="Homeodomain-like"/>
    <property type="match status" value="1"/>
</dbReference>
<reference evidence="4 5" key="2">
    <citation type="submission" date="2020-01" db="EMBL/GenBank/DDBJ databases">
        <title>Microvirga sp. nov., an arsenate reduction bacterium isolated from Tibet hotspring sediments.</title>
        <authorList>
            <person name="Xian W.-D."/>
            <person name="Li W.-J."/>
        </authorList>
    </citation>
    <scope>NUCLEOTIDE SEQUENCE [LARGE SCALE GENOMIC DNA]</scope>
    <source>
        <strain evidence="4 5">KCTC 23863</strain>
    </source>
</reference>
<evidence type="ECO:0000256" key="2">
    <source>
        <dbReference type="ARBA" id="ARBA00023163"/>
    </source>
</evidence>
<dbReference type="AlphaFoldDB" id="A0A7X3MR67"/>
<reference evidence="4 5" key="1">
    <citation type="submission" date="2019-12" db="EMBL/GenBank/DDBJ databases">
        <authorList>
            <person name="Yuan C.-G."/>
        </authorList>
    </citation>
    <scope>NUCLEOTIDE SEQUENCE [LARGE SCALE GENOMIC DNA]</scope>
    <source>
        <strain evidence="4 5">KCTC 23863</strain>
    </source>
</reference>
<dbReference type="GO" id="GO:0043565">
    <property type="term" value="F:sequence-specific DNA binding"/>
    <property type="evidence" value="ECO:0007669"/>
    <property type="project" value="InterPro"/>
</dbReference>
<organism evidence="4 5">
    <name type="scientific">Microvirga makkahensis</name>
    <dbReference type="NCBI Taxonomy" id="1128670"/>
    <lineage>
        <taxon>Bacteria</taxon>
        <taxon>Pseudomonadati</taxon>
        <taxon>Pseudomonadota</taxon>
        <taxon>Alphaproteobacteria</taxon>
        <taxon>Hyphomicrobiales</taxon>
        <taxon>Methylobacteriaceae</taxon>
        <taxon>Microvirga</taxon>
    </lineage>
</organism>
<keyword evidence="2" id="KW-0804">Transcription</keyword>
<comment type="caution">
    <text evidence="4">The sequence shown here is derived from an EMBL/GenBank/DDBJ whole genome shotgun (WGS) entry which is preliminary data.</text>
</comment>
<dbReference type="Gene3D" id="1.10.10.60">
    <property type="entry name" value="Homeodomain-like"/>
    <property type="match status" value="1"/>
</dbReference>
<dbReference type="PROSITE" id="PS01124">
    <property type="entry name" value="HTH_ARAC_FAMILY_2"/>
    <property type="match status" value="1"/>
</dbReference>
<feature type="domain" description="HTH araC/xylS-type" evidence="3">
    <location>
        <begin position="1"/>
        <end position="56"/>
    </location>
</feature>
<accession>A0A7X3MR67</accession>
<gene>
    <name evidence="4" type="ORF">GR328_09790</name>
</gene>
<dbReference type="EMBL" id="WURB01000005">
    <property type="protein sequence ID" value="MXQ11742.1"/>
    <property type="molecule type" value="Genomic_DNA"/>
</dbReference>
<dbReference type="RefSeq" id="WP_160884317.1">
    <property type="nucleotide sequence ID" value="NZ_WURB01000005.1"/>
</dbReference>
<evidence type="ECO:0000313" key="5">
    <source>
        <dbReference type="Proteomes" id="UP000436483"/>
    </source>
</evidence>
<name>A0A7X3MR67_9HYPH</name>
<keyword evidence="1" id="KW-0805">Transcription regulation</keyword>
<sequence>MSYIHALRITMARHLLEDGRQTIQTGGQAVGYEDRTFFRGLFKRHTGVCPTAYRTRFGNLPIASRAADRHSREAGS</sequence>
<dbReference type="GO" id="GO:0003700">
    <property type="term" value="F:DNA-binding transcription factor activity"/>
    <property type="evidence" value="ECO:0007669"/>
    <property type="project" value="InterPro"/>
</dbReference>
<dbReference type="Proteomes" id="UP000436483">
    <property type="component" value="Unassembled WGS sequence"/>
</dbReference>
<dbReference type="OrthoDB" id="9793422at2"/>
<dbReference type="InterPro" id="IPR018060">
    <property type="entry name" value="HTH_AraC"/>
</dbReference>
<evidence type="ECO:0000259" key="3">
    <source>
        <dbReference type="PROSITE" id="PS01124"/>
    </source>
</evidence>
<evidence type="ECO:0000313" key="4">
    <source>
        <dbReference type="EMBL" id="MXQ11742.1"/>
    </source>
</evidence>
<keyword evidence="5" id="KW-1185">Reference proteome</keyword>